<dbReference type="Pfam" id="PF18962">
    <property type="entry name" value="Por_Secre_tail"/>
    <property type="match status" value="1"/>
</dbReference>
<accession>A0A554VD18</accession>
<protein>
    <submittedName>
        <fullName evidence="3">T9SS type A sorting domain-containing protein</fullName>
    </submittedName>
</protein>
<dbReference type="InterPro" id="IPR013783">
    <property type="entry name" value="Ig-like_fold"/>
</dbReference>
<evidence type="ECO:0000313" key="4">
    <source>
        <dbReference type="Proteomes" id="UP000318833"/>
    </source>
</evidence>
<evidence type="ECO:0000256" key="1">
    <source>
        <dbReference type="ARBA" id="ARBA00022729"/>
    </source>
</evidence>
<dbReference type="SUPFAM" id="SSF49785">
    <property type="entry name" value="Galactose-binding domain-like"/>
    <property type="match status" value="1"/>
</dbReference>
<keyword evidence="1" id="KW-0732">Signal</keyword>
<proteinExistence type="predicted"/>
<dbReference type="InterPro" id="IPR000421">
    <property type="entry name" value="FA58C"/>
</dbReference>
<organism evidence="3 4">
    <name type="scientific">Aquimarina algiphila</name>
    <dbReference type="NCBI Taxonomy" id="2047982"/>
    <lineage>
        <taxon>Bacteria</taxon>
        <taxon>Pseudomonadati</taxon>
        <taxon>Bacteroidota</taxon>
        <taxon>Flavobacteriia</taxon>
        <taxon>Flavobacteriales</taxon>
        <taxon>Flavobacteriaceae</taxon>
        <taxon>Aquimarina</taxon>
    </lineage>
</organism>
<dbReference type="Proteomes" id="UP000318833">
    <property type="component" value="Unassembled WGS sequence"/>
</dbReference>
<gene>
    <name evidence="3" type="ORF">FOF46_25325</name>
</gene>
<evidence type="ECO:0000313" key="3">
    <source>
        <dbReference type="EMBL" id="TSE04709.1"/>
    </source>
</evidence>
<dbReference type="InterPro" id="IPR026444">
    <property type="entry name" value="Secre_tail"/>
</dbReference>
<dbReference type="PROSITE" id="PS50022">
    <property type="entry name" value="FA58C_3"/>
    <property type="match status" value="1"/>
</dbReference>
<name>A0A554VD18_9FLAO</name>
<dbReference type="Gene3D" id="2.60.40.10">
    <property type="entry name" value="Immunoglobulins"/>
    <property type="match status" value="1"/>
</dbReference>
<sequence length="820" mass="89026">MKTHKRIFQYLLSLLLLVIVSTTQLIGQESAIYAGGPIYNNRNSSISELRNSGFTTVIVWTIHIESNGDLGFNGEFPLVQNGVYVGNQSYPNFPADIALLKTAPTSINRVEFGLAAAGSGTFEAVQNFHNSEGFGPGTTLYKNFEALKAAIPGIDAFNNDDEVTYHAPSAVAFTKMLAGLGYKNAIVPYRNSTFWSTLVSEVNAAYPGNIDRNYLQCYAGGSGNNPCSSTWDFGIPVFPGLWGGSGQSSVSTVESRMNSWQNNCGITGGFMWIYDDFDSSPSVAAYAGAINNALSPGSVPGVANSPNPSNGTSNISTNTSLGWSAGAGANSHNVYFGTSSSLGSGDFKGNQSNTSYTPGTLNTATTYYWRIDEVNSLGTTTGAIWSFTTGTSTTVDHTDPVGTGIITARAQINTAESADKAFDNLFINGTQNINWSKWLDNGGVPSTSNPSWIQIQLPAAVVVNKITLTSANDVPDRDPNNFDIQGSNNGTNWTTLNSWSGQTWTNRFERKEFSFTNTTAYTYYRINITKNKANISMTQVCEIELLGPAGTSNPPTGCADCIDFNTITLVSYSNQDADGTSFVEDNGDTARLVNNTWKRSTNTYSITSNTVIEFQFKSTIEGEIHGIGFDEDNSLSSNRIFKVHGTQNWGIQDYDNYTGSEFKTYTIPIGNFYTGNAMSLILVNDNDGGSGNNSSFKNIRVYENSSARIAVSSSAKTIINELDDEPAKNLNNNLNVYPNPFTDQLKLKLPKNHDFTSVKIYSISGQLLAEKSIDSKKNISEFTALEKLEKGLFIMKLESDKETILYKLTRCAFRKSCANC</sequence>
<dbReference type="EMBL" id="VLNR01000074">
    <property type="protein sequence ID" value="TSE04709.1"/>
    <property type="molecule type" value="Genomic_DNA"/>
</dbReference>
<dbReference type="Pfam" id="PF00754">
    <property type="entry name" value="F5_F8_type_C"/>
    <property type="match status" value="1"/>
</dbReference>
<dbReference type="AlphaFoldDB" id="A0A554VD18"/>
<keyword evidence="4" id="KW-1185">Reference proteome</keyword>
<dbReference type="OrthoDB" id="1089471at2"/>
<comment type="caution">
    <text evidence="3">The sequence shown here is derived from an EMBL/GenBank/DDBJ whole genome shotgun (WGS) entry which is preliminary data.</text>
</comment>
<feature type="domain" description="F5/8 type C" evidence="2">
    <location>
        <begin position="398"/>
        <end position="548"/>
    </location>
</feature>
<evidence type="ECO:0000259" key="2">
    <source>
        <dbReference type="PROSITE" id="PS50022"/>
    </source>
</evidence>
<dbReference type="NCBIfam" id="TIGR04183">
    <property type="entry name" value="Por_Secre_tail"/>
    <property type="match status" value="1"/>
</dbReference>
<reference evidence="3 4" key="1">
    <citation type="submission" date="2019-07" db="EMBL/GenBank/DDBJ databases">
        <title>The draft genome sequence of Aquimarina algiphila M91.</title>
        <authorList>
            <person name="Meng X."/>
        </authorList>
    </citation>
    <scope>NUCLEOTIDE SEQUENCE [LARGE SCALE GENOMIC DNA]</scope>
    <source>
        <strain evidence="3 4">M91</strain>
    </source>
</reference>
<dbReference type="InterPro" id="IPR008979">
    <property type="entry name" value="Galactose-bd-like_sf"/>
</dbReference>
<dbReference type="RefSeq" id="WP_143918393.1">
    <property type="nucleotide sequence ID" value="NZ_CANMIK010000077.1"/>
</dbReference>
<dbReference type="Gene3D" id="2.60.120.260">
    <property type="entry name" value="Galactose-binding domain-like"/>
    <property type="match status" value="1"/>
</dbReference>